<dbReference type="EMBL" id="WHJE01000001">
    <property type="protein sequence ID" value="KAE8766164.1"/>
    <property type="molecule type" value="Genomic_DNA"/>
</dbReference>
<name>A0A7J5UV49_9MICO</name>
<evidence type="ECO:0000313" key="3">
    <source>
        <dbReference type="EMBL" id="KAE8766164.1"/>
    </source>
</evidence>
<comment type="caution">
    <text evidence="3">The sequence shown here is derived from an EMBL/GenBank/DDBJ whole genome shotgun (WGS) entry which is preliminary data.</text>
</comment>
<sequence length="129" mass="13510">MTPGDGSIGPVTRSDVRRRSRRAGVLSLATVLALAACAAVAAQAAPTLLPPSEERFPGQVRRIASGTSAEQRTDRELVASGRRLCAELDAGATAASFAAAAKTYDVDRAVFDRLLETSVATFCPEHARL</sequence>
<reference evidence="3 4" key="1">
    <citation type="submission" date="2019-10" db="EMBL/GenBank/DDBJ databases">
        <title>Georgenia wutianyii sp. nov. and Georgenia yuyongxinii sp. nov. isolated from plateau pika (Ochotona curzoniae) in the Qinghai-Tibet plateau of China.</title>
        <authorList>
            <person name="Tian Z."/>
        </authorList>
    </citation>
    <scope>NUCLEOTIDE SEQUENCE [LARGE SCALE GENOMIC DNA]</scope>
    <source>
        <strain evidence="3 4">DSM 21501</strain>
    </source>
</reference>
<dbReference type="InterPro" id="IPR007969">
    <property type="entry name" value="DUF732"/>
</dbReference>
<evidence type="ECO:0000313" key="4">
    <source>
        <dbReference type="Proteomes" id="UP000451860"/>
    </source>
</evidence>
<accession>A0A7J5UV49</accession>
<organism evidence="3 4">
    <name type="scientific">Georgenia thermotolerans</name>
    <dbReference type="NCBI Taxonomy" id="527326"/>
    <lineage>
        <taxon>Bacteria</taxon>
        <taxon>Bacillati</taxon>
        <taxon>Actinomycetota</taxon>
        <taxon>Actinomycetes</taxon>
        <taxon>Micrococcales</taxon>
        <taxon>Bogoriellaceae</taxon>
        <taxon>Georgenia</taxon>
    </lineage>
</organism>
<evidence type="ECO:0000259" key="2">
    <source>
        <dbReference type="Pfam" id="PF05305"/>
    </source>
</evidence>
<keyword evidence="4" id="KW-1185">Reference proteome</keyword>
<feature type="domain" description="DUF732" evidence="2">
    <location>
        <begin position="73"/>
        <end position="125"/>
    </location>
</feature>
<dbReference type="OrthoDB" id="9960212at2"/>
<evidence type="ECO:0000256" key="1">
    <source>
        <dbReference type="SAM" id="SignalP"/>
    </source>
</evidence>
<gene>
    <name evidence="3" type="ORF">GB883_00585</name>
</gene>
<protein>
    <submittedName>
        <fullName evidence="3">DUF732 domain-containing protein</fullName>
    </submittedName>
</protein>
<dbReference type="AlphaFoldDB" id="A0A7J5UV49"/>
<dbReference type="Pfam" id="PF05305">
    <property type="entry name" value="DUF732"/>
    <property type="match status" value="1"/>
</dbReference>
<keyword evidence="1" id="KW-0732">Signal</keyword>
<dbReference type="Proteomes" id="UP000451860">
    <property type="component" value="Unassembled WGS sequence"/>
</dbReference>
<feature type="signal peptide" evidence="1">
    <location>
        <begin position="1"/>
        <end position="44"/>
    </location>
</feature>
<proteinExistence type="predicted"/>
<feature type="chain" id="PRO_5029453652" evidence="1">
    <location>
        <begin position="45"/>
        <end position="129"/>
    </location>
</feature>